<dbReference type="PANTHER" id="PTHR33495">
    <property type="entry name" value="ANTI-SIGMA FACTOR ANTAGONIST TM_1081-RELATED-RELATED"/>
    <property type="match status" value="1"/>
</dbReference>
<proteinExistence type="inferred from homology"/>
<dbReference type="AlphaFoldDB" id="A0A0F9TKX6"/>
<sequence length="130" mass="14610">MTLQAGGSYNLDVQFYYHEVQKDVIVISADGGLNRQTSGQFTDDILRLIEGGMAKIIVDCEHLTYISSYGFTVLLQLHKRAKKAGGEVKIASVHTRVADAINMMHLNKVFQIYPDVNRALLHFRPKDSQD</sequence>
<gene>
    <name evidence="3" type="ORF">LCGC14_0335480</name>
</gene>
<dbReference type="GO" id="GO:0043856">
    <property type="term" value="F:anti-sigma factor antagonist activity"/>
    <property type="evidence" value="ECO:0007669"/>
    <property type="project" value="InterPro"/>
</dbReference>
<dbReference type="CDD" id="cd07043">
    <property type="entry name" value="STAS_anti-anti-sigma_factors"/>
    <property type="match status" value="1"/>
</dbReference>
<evidence type="ECO:0000259" key="2">
    <source>
        <dbReference type="PROSITE" id="PS50801"/>
    </source>
</evidence>
<dbReference type="InterPro" id="IPR003658">
    <property type="entry name" value="Anti-sigma_ant"/>
</dbReference>
<comment type="similarity">
    <text evidence="1">Belongs to the anti-sigma-factor antagonist family.</text>
</comment>
<dbReference type="InterPro" id="IPR036513">
    <property type="entry name" value="STAS_dom_sf"/>
</dbReference>
<evidence type="ECO:0000313" key="3">
    <source>
        <dbReference type="EMBL" id="KKN79919.1"/>
    </source>
</evidence>
<reference evidence="3" key="1">
    <citation type="journal article" date="2015" name="Nature">
        <title>Complex archaea that bridge the gap between prokaryotes and eukaryotes.</title>
        <authorList>
            <person name="Spang A."/>
            <person name="Saw J.H."/>
            <person name="Jorgensen S.L."/>
            <person name="Zaremba-Niedzwiedzka K."/>
            <person name="Martijn J."/>
            <person name="Lind A.E."/>
            <person name="van Eijk R."/>
            <person name="Schleper C."/>
            <person name="Guy L."/>
            <person name="Ettema T.J."/>
        </authorList>
    </citation>
    <scope>NUCLEOTIDE SEQUENCE</scope>
</reference>
<protein>
    <recommendedName>
        <fullName evidence="2">STAS domain-containing protein</fullName>
    </recommendedName>
</protein>
<dbReference type="Gene3D" id="3.30.750.24">
    <property type="entry name" value="STAS domain"/>
    <property type="match status" value="1"/>
</dbReference>
<dbReference type="InterPro" id="IPR002645">
    <property type="entry name" value="STAS_dom"/>
</dbReference>
<dbReference type="EMBL" id="LAZR01000240">
    <property type="protein sequence ID" value="KKN79919.1"/>
    <property type="molecule type" value="Genomic_DNA"/>
</dbReference>
<evidence type="ECO:0000256" key="1">
    <source>
        <dbReference type="ARBA" id="ARBA00009013"/>
    </source>
</evidence>
<comment type="caution">
    <text evidence="3">The sequence shown here is derived from an EMBL/GenBank/DDBJ whole genome shotgun (WGS) entry which is preliminary data.</text>
</comment>
<name>A0A0F9TKX6_9ZZZZ</name>
<dbReference type="SUPFAM" id="SSF52091">
    <property type="entry name" value="SpoIIaa-like"/>
    <property type="match status" value="1"/>
</dbReference>
<organism evidence="3">
    <name type="scientific">marine sediment metagenome</name>
    <dbReference type="NCBI Taxonomy" id="412755"/>
    <lineage>
        <taxon>unclassified sequences</taxon>
        <taxon>metagenomes</taxon>
        <taxon>ecological metagenomes</taxon>
    </lineage>
</organism>
<accession>A0A0F9TKX6</accession>
<dbReference type="PROSITE" id="PS50801">
    <property type="entry name" value="STAS"/>
    <property type="match status" value="1"/>
</dbReference>
<dbReference type="Pfam" id="PF01740">
    <property type="entry name" value="STAS"/>
    <property type="match status" value="1"/>
</dbReference>
<feature type="domain" description="STAS" evidence="2">
    <location>
        <begin position="14"/>
        <end position="123"/>
    </location>
</feature>
<dbReference type="NCBIfam" id="TIGR00377">
    <property type="entry name" value="ant_ant_sig"/>
    <property type="match status" value="1"/>
</dbReference>